<dbReference type="Proteomes" id="UP000283509">
    <property type="component" value="Unassembled WGS sequence"/>
</dbReference>
<evidence type="ECO:0000256" key="2">
    <source>
        <dbReference type="ARBA" id="ARBA00010337"/>
    </source>
</evidence>
<comment type="subcellular location">
    <subcellularLocation>
        <location evidence="1">Cytoplasm</location>
        <location evidence="1">Cytoskeleton</location>
    </subcellularLocation>
</comment>
<proteinExistence type="inferred from homology"/>
<comment type="caution">
    <text evidence="11">The sequence shown here is derived from an EMBL/GenBank/DDBJ whole genome shotgun (WGS) entry which is preliminary data.</text>
</comment>
<dbReference type="GO" id="GO:0005874">
    <property type="term" value="C:microtubule"/>
    <property type="evidence" value="ECO:0007669"/>
    <property type="project" value="UniProtKB-KW"/>
</dbReference>
<evidence type="ECO:0000313" key="12">
    <source>
        <dbReference type="Proteomes" id="UP000283509"/>
    </source>
</evidence>
<feature type="region of interest" description="Disordered" evidence="7">
    <location>
        <begin position="499"/>
        <end position="526"/>
    </location>
</feature>
<evidence type="ECO:0000256" key="3">
    <source>
        <dbReference type="ARBA" id="ARBA00022490"/>
    </source>
</evidence>
<keyword evidence="3" id="KW-0963">Cytoplasm</keyword>
<dbReference type="InterPro" id="IPR041470">
    <property type="entry name" value="GCP_N"/>
</dbReference>
<dbReference type="PANTHER" id="PTHR19302">
    <property type="entry name" value="GAMMA TUBULIN COMPLEX PROTEIN"/>
    <property type="match status" value="1"/>
</dbReference>
<sequence>MPGIRFRKLAVTHARKTDQTDSHQPFHFIPPDYDLDSEGGANDSKAKRSITKVTEVEQLIWLTYVLRQQRRFDDANSLDACLQTLQGKRGHLEANSDIRNVLRFLVALAGCGEVDERPTEAKITPRVVNVVAKRPTFLPTGPLHYGDTFLHSAEHGRFYMHFPAELFSPASIELMKERTPVSPMSVDSMLGLCNALPGTGVSPLLLQENQFEAFGKAMGAMLQERSGELTPDAVLTLPELPSNPHGYCYFGHIPKSLPSPSSSAVGSDEGYASSRASSRHCPEEEKGDIWEAVLEGPPLTSRRTWENLGHPATTKEKLFLTETGTETSHRVWVVYQQLWGSFGAAHYVPSLQVCSEEKLCQDLLHLMVGLPSLNFPWHQETKSFGIREGLCCPGITPEPLRLSLVQFAECGSFVRRLEAVCTPPAMYTRQVHIQGLVFRAFTTAVSNFLQMYRGMVLSLVGGKHLLQLQQKAQNLVKKVKFVAELCHISPVSEIIQNSSMRTRTNGKGAGPESSANTSLKSHDSSSVSQIQISTGKLPRGLSLIGELHSRLMVTKDRECSLLLVSILKATCVPFFRYLEEWVYEGLCSDPGLEFMIDVDGRSLLKRDRSYWTHGYTLRDLSDVPPFLREVLQEAYTCGKALNLLKLCSPKHHLVAAGGVKHPSFQLCISSKEMETMRSQCENYAAHMDYLAAKNQVTARQREEQLREEKKRLLAISAREHAAVIKEIEKRMNNIRQLEIERKRARFKELKEEAQKAEERKMEEKAKEIELEKKIALEAEEVEKEKKQREEKLKAEIEMYYQKLMQAAERREVLSQWKLQRCLLGESRKKFIVNFKWSPQLEDEAKKASQEDEEEDDTSDVTTERLLPLVKKLDTPSDTKSIDHLSPDPLRSDCIEPSPTEESVSAYDMTTSLMSTSSDIVDTPHDENLPELEVDSTKNINYDRNVADSRVSRAYMKSSIGSIIHSKEQTQLPARDRFPVHSDFSNVCNQTEASAIKKKVLEEEFGIVSTDLVGAQSLLHSSGNETVTRELVSELQVDNGNLTAAEIRQRVLNEEYGIRVRETQRPGDGNANFVLTRTAGDKVKDGDENGNTGPDDLNANVDEGFTSELVTVQDDANANSQEACAVASTVDSGQECTPQEKTIMGSEDESNGNVPNLNEAFARYRETCAEAAAIKRKVLSEEFQSSTTNRNTMNLLKSKAVTSSAAMENKKRVQESEYGIGRESTSRNSRAAIAYERQVSGASTASYKSCLSYDRQTSGSTAFTTPDEERPVLIDQVGGEVLKERGRSIYGHASDAVIHKLLWRHAPAVSPTSPHTDTTMEDDLLSARRLSVVPKVQPYSVEYLKLMDEAPLLNITGTALTGHPATVGSAKKEELFTTPTNSELACLPIYFIRSIRLHLATQSRLVNTSLLSEVLVQESLIDHFSALRALLLLHDAHFARALTVNLFTKFDTTRDPATLLIPAELNSILQKSVADSCWSSSPLIDNLSFAITNIPSVFTHQTSILDCLELRYHVRWPHTLILDNAVLASYSRLWTFLASLHHSIWAADDLFRHTMSLSRQDAEGRFKKCRQFHQVCLFSHQMHHFLLVVQAYVISQVHQISWSGFEKKLREKVTSLDDLYELHCSHVNSITSRCFLNPNGAVVLKLVRDVFALMLRFRSQLLSHQWHTDSASGITEHPGFAALQTTFKEFQKHATFLHKLLVRVAEHSKMDYIKDLVNRLDFNDYYSTVARISVPSLLKG</sequence>
<evidence type="ECO:0000256" key="7">
    <source>
        <dbReference type="SAM" id="MobiDB-lite"/>
    </source>
</evidence>
<feature type="compositionally biased region" description="Polar residues" evidence="7">
    <location>
        <begin position="513"/>
        <end position="526"/>
    </location>
</feature>
<dbReference type="STRING" id="6689.A0A423SUI2"/>
<feature type="region of interest" description="Disordered" evidence="7">
    <location>
        <begin position="841"/>
        <end position="903"/>
    </location>
</feature>
<dbReference type="GO" id="GO:0043015">
    <property type="term" value="F:gamma-tubulin binding"/>
    <property type="evidence" value="ECO:0007669"/>
    <property type="project" value="InterPro"/>
</dbReference>
<dbReference type="GO" id="GO:0007020">
    <property type="term" value="P:microtubule nucleation"/>
    <property type="evidence" value="ECO:0007669"/>
    <property type="project" value="InterPro"/>
</dbReference>
<dbReference type="Gene3D" id="1.20.120.1900">
    <property type="entry name" value="Gamma-tubulin complex, C-terminal domain"/>
    <property type="match status" value="1"/>
</dbReference>
<dbReference type="GO" id="GO:0031122">
    <property type="term" value="P:cytoplasmic microtubule organization"/>
    <property type="evidence" value="ECO:0007669"/>
    <property type="project" value="TreeGrafter"/>
</dbReference>
<gene>
    <name evidence="11" type="ORF">C7M84_014017</name>
</gene>
<dbReference type="GO" id="GO:0000930">
    <property type="term" value="C:gamma-tubulin complex"/>
    <property type="evidence" value="ECO:0007669"/>
    <property type="project" value="TreeGrafter"/>
</dbReference>
<feature type="coiled-coil region" evidence="6">
    <location>
        <begin position="717"/>
        <end position="809"/>
    </location>
</feature>
<feature type="region of interest" description="Disordered" evidence="7">
    <location>
        <begin position="260"/>
        <end position="283"/>
    </location>
</feature>
<evidence type="ECO:0000256" key="5">
    <source>
        <dbReference type="ARBA" id="ARBA00023212"/>
    </source>
</evidence>
<keyword evidence="4" id="KW-0493">Microtubule</keyword>
<dbReference type="EMBL" id="QCYY01002744">
    <property type="protein sequence ID" value="ROT67875.1"/>
    <property type="molecule type" value="Genomic_DNA"/>
</dbReference>
<evidence type="ECO:0000256" key="1">
    <source>
        <dbReference type="ARBA" id="ARBA00004245"/>
    </source>
</evidence>
<feature type="domain" description="Gamma-tubulin complex component 6 N-terminal" evidence="10">
    <location>
        <begin position="46"/>
        <end position="327"/>
    </location>
</feature>
<keyword evidence="12" id="KW-1185">Reference proteome</keyword>
<feature type="domain" description="Gamma tubulin complex component protein N-terminal" evidence="9">
    <location>
        <begin position="361"/>
        <end position="686"/>
    </location>
</feature>
<dbReference type="GO" id="GO:0000922">
    <property type="term" value="C:spindle pole"/>
    <property type="evidence" value="ECO:0007669"/>
    <property type="project" value="InterPro"/>
</dbReference>
<dbReference type="InterPro" id="IPR040457">
    <property type="entry name" value="GCP_C"/>
</dbReference>
<feature type="region of interest" description="Disordered" evidence="7">
    <location>
        <begin position="1078"/>
        <end position="1097"/>
    </location>
</feature>
<keyword evidence="6" id="KW-0175">Coiled coil</keyword>
<organism evidence="11 12">
    <name type="scientific">Penaeus vannamei</name>
    <name type="common">Whiteleg shrimp</name>
    <name type="synonym">Litopenaeus vannamei</name>
    <dbReference type="NCBI Taxonomy" id="6689"/>
    <lineage>
        <taxon>Eukaryota</taxon>
        <taxon>Metazoa</taxon>
        <taxon>Ecdysozoa</taxon>
        <taxon>Arthropoda</taxon>
        <taxon>Crustacea</taxon>
        <taxon>Multicrustacea</taxon>
        <taxon>Malacostraca</taxon>
        <taxon>Eumalacostraca</taxon>
        <taxon>Eucarida</taxon>
        <taxon>Decapoda</taxon>
        <taxon>Dendrobranchiata</taxon>
        <taxon>Penaeoidea</taxon>
        <taxon>Penaeidae</taxon>
        <taxon>Penaeus</taxon>
    </lineage>
</organism>
<evidence type="ECO:0000259" key="10">
    <source>
        <dbReference type="Pfam" id="PF19340"/>
    </source>
</evidence>
<feature type="region of interest" description="Disordered" evidence="7">
    <location>
        <begin position="14"/>
        <end position="48"/>
    </location>
</feature>
<dbReference type="GO" id="GO:0051321">
    <property type="term" value="P:meiotic cell cycle"/>
    <property type="evidence" value="ECO:0007669"/>
    <property type="project" value="TreeGrafter"/>
</dbReference>
<evidence type="ECO:0000259" key="9">
    <source>
        <dbReference type="Pfam" id="PF17681"/>
    </source>
</evidence>
<feature type="compositionally biased region" description="Basic and acidic residues" evidence="7">
    <location>
        <begin position="870"/>
        <end position="893"/>
    </location>
</feature>
<dbReference type="GO" id="GO:0051011">
    <property type="term" value="F:microtubule minus-end binding"/>
    <property type="evidence" value="ECO:0007669"/>
    <property type="project" value="TreeGrafter"/>
</dbReference>
<dbReference type="Pfam" id="PF04130">
    <property type="entry name" value="GCP_C_terminal"/>
    <property type="match status" value="1"/>
</dbReference>
<feature type="domain" description="Gamma tubulin complex component C-terminal" evidence="8">
    <location>
        <begin position="1419"/>
        <end position="1725"/>
    </location>
</feature>
<comment type="similarity">
    <text evidence="2">Belongs to the TUBGCP family.</text>
</comment>
<reference evidence="11 12" key="2">
    <citation type="submission" date="2019-01" db="EMBL/GenBank/DDBJ databases">
        <title>The decoding of complex shrimp genome reveals the adaptation for benthos swimmer, frequently molting mechanism and breeding impact on genome.</title>
        <authorList>
            <person name="Sun Y."/>
            <person name="Gao Y."/>
            <person name="Yu Y."/>
        </authorList>
    </citation>
    <scope>NUCLEOTIDE SEQUENCE [LARGE SCALE GENOMIC DNA]</scope>
    <source>
        <tissue evidence="11">Muscle</tissue>
    </source>
</reference>
<dbReference type="CDD" id="cd06503">
    <property type="entry name" value="ATP-synt_Fo_b"/>
    <property type="match status" value="1"/>
</dbReference>
<dbReference type="InterPro" id="IPR045818">
    <property type="entry name" value="GCP6_N"/>
</dbReference>
<dbReference type="InterPro" id="IPR042241">
    <property type="entry name" value="GCP_C_sf"/>
</dbReference>
<name>A0A423SUI2_PENVA</name>
<dbReference type="GO" id="GO:0000278">
    <property type="term" value="P:mitotic cell cycle"/>
    <property type="evidence" value="ECO:0007669"/>
    <property type="project" value="TreeGrafter"/>
</dbReference>
<dbReference type="OrthoDB" id="6337261at2759"/>
<dbReference type="InterPro" id="IPR007259">
    <property type="entry name" value="GCP"/>
</dbReference>
<reference evidence="11 12" key="1">
    <citation type="submission" date="2018-04" db="EMBL/GenBank/DDBJ databases">
        <authorList>
            <person name="Zhang X."/>
            <person name="Yuan J."/>
            <person name="Li F."/>
            <person name="Xiang J."/>
        </authorList>
    </citation>
    <scope>NUCLEOTIDE SEQUENCE [LARGE SCALE GENOMIC DNA]</scope>
    <source>
        <tissue evidence="11">Muscle</tissue>
    </source>
</reference>
<evidence type="ECO:0000256" key="4">
    <source>
        <dbReference type="ARBA" id="ARBA00022701"/>
    </source>
</evidence>
<keyword evidence="5" id="KW-0206">Cytoskeleton</keyword>
<protein>
    <submittedName>
        <fullName evidence="11">Putative gamma-tubulin complex component 6</fullName>
    </submittedName>
</protein>
<evidence type="ECO:0000259" key="8">
    <source>
        <dbReference type="Pfam" id="PF04130"/>
    </source>
</evidence>
<accession>A0A423SUI2</accession>
<dbReference type="Pfam" id="PF19340">
    <property type="entry name" value="GCP6_N"/>
    <property type="match status" value="1"/>
</dbReference>
<evidence type="ECO:0000313" key="11">
    <source>
        <dbReference type="EMBL" id="ROT67875.1"/>
    </source>
</evidence>
<dbReference type="PANTHER" id="PTHR19302:SF70">
    <property type="entry name" value="GAMMA-TUBULIN COMPLEX COMPONENT 6"/>
    <property type="match status" value="1"/>
</dbReference>
<dbReference type="Pfam" id="PF17681">
    <property type="entry name" value="GCP_N_terminal"/>
    <property type="match status" value="1"/>
</dbReference>
<dbReference type="GO" id="GO:0051225">
    <property type="term" value="P:spindle assembly"/>
    <property type="evidence" value="ECO:0007669"/>
    <property type="project" value="TreeGrafter"/>
</dbReference>
<evidence type="ECO:0000256" key="6">
    <source>
        <dbReference type="SAM" id="Coils"/>
    </source>
</evidence>